<dbReference type="PROSITE" id="PS00070">
    <property type="entry name" value="ALDEHYDE_DEHYDR_CYS"/>
    <property type="match status" value="1"/>
</dbReference>
<dbReference type="NCBIfam" id="NF008869">
    <property type="entry name" value="PRK11904.1"/>
    <property type="match status" value="1"/>
</dbReference>
<dbReference type="FunFam" id="3.40.309.10:FF:000005">
    <property type="entry name" value="1-pyrroline-5-carboxylate dehydrogenase 1"/>
    <property type="match status" value="1"/>
</dbReference>
<evidence type="ECO:0000256" key="6">
    <source>
        <dbReference type="ARBA" id="ARBA00022827"/>
    </source>
</evidence>
<dbReference type="GO" id="GO:0003842">
    <property type="term" value="F:L-glutamate gamma-semialdehyde dehydrogenase activity"/>
    <property type="evidence" value="ECO:0007669"/>
    <property type="project" value="UniProtKB-UniRule"/>
</dbReference>
<dbReference type="GO" id="GO:0003700">
    <property type="term" value="F:DNA-binding transcription factor activity"/>
    <property type="evidence" value="ECO:0007669"/>
    <property type="project" value="InterPro"/>
</dbReference>
<dbReference type="PANTHER" id="PTHR42862:SF1">
    <property type="entry name" value="DELTA-1-PYRROLINE-5-CARBOXYLATE DEHYDROGENASE 2, ISOFORM A-RELATED"/>
    <property type="match status" value="1"/>
</dbReference>
<dbReference type="InterPro" id="IPR024090">
    <property type="entry name" value="PRODH_PutA_dom_I"/>
</dbReference>
<dbReference type="Proteomes" id="UP000555546">
    <property type="component" value="Unassembled WGS sequence"/>
</dbReference>
<comment type="catalytic activity">
    <reaction evidence="15 18">
        <text>L-proline + a quinone = (S)-1-pyrroline-5-carboxylate + a quinol + H(+)</text>
        <dbReference type="Rhea" id="RHEA:23784"/>
        <dbReference type="ChEBI" id="CHEBI:15378"/>
        <dbReference type="ChEBI" id="CHEBI:17388"/>
        <dbReference type="ChEBI" id="CHEBI:24646"/>
        <dbReference type="ChEBI" id="CHEBI:60039"/>
        <dbReference type="ChEBI" id="CHEBI:132124"/>
        <dbReference type="EC" id="1.5.5.2"/>
    </reaction>
</comment>
<feature type="domain" description="Proline dehydrogenase PutA" evidence="22">
    <location>
        <begin position="79"/>
        <end position="190"/>
    </location>
</feature>
<feature type="domain" description="Aldehyde dehydrogenase" evidence="20">
    <location>
        <begin position="583"/>
        <end position="1019"/>
    </location>
</feature>
<dbReference type="RefSeq" id="WP_183648059.1">
    <property type="nucleotide sequence ID" value="NZ_JACIJG010000002.1"/>
</dbReference>
<keyword evidence="11 18" id="KW-0238">DNA-binding</keyword>
<dbReference type="CDD" id="cd07125">
    <property type="entry name" value="ALDH_PutA-P5CDH"/>
    <property type="match status" value="1"/>
</dbReference>
<evidence type="ECO:0000256" key="13">
    <source>
        <dbReference type="ARBA" id="ARBA00023268"/>
    </source>
</evidence>
<evidence type="ECO:0000259" key="21">
    <source>
        <dbReference type="Pfam" id="PF01619"/>
    </source>
</evidence>
<evidence type="ECO:0000256" key="14">
    <source>
        <dbReference type="ARBA" id="ARBA00048142"/>
    </source>
</evidence>
<evidence type="ECO:0000259" key="20">
    <source>
        <dbReference type="Pfam" id="PF00171"/>
    </source>
</evidence>
<dbReference type="Pfam" id="PF01619">
    <property type="entry name" value="Pro_dh"/>
    <property type="match status" value="1"/>
</dbReference>
<sequence length="1226" mass="132310">MTDNIPVSKAPVFQNFAPPIREQSALRQAITAAYRRPEAECVTALVEQATLPEETRKAIRTTARRLIEALRAKHKGTGVEGLVHEYSLSSQEGVALMCLAEALLRIPDMATRDALIRDKISHGDWKSHMGGGRSLFVNAATWGLVVTGKLTNTVNDHGLSAALTRLIARCGEPVIRRGVDMAMRMMGEQFVTGETIDEALKRAKALEERGFRYSYDMLGEAATTAADAERYYEDYETAIHAIGRASAGRGIYDGPGISIKLSALHPRYVRSQSERVKGELLPKVKALAAIAKSYNIGLNIDAEEADRLELSLDLLQSLCEDPDLADWEGIGFVVQAYGKRCPFVLDFIIDMARRNKRRVMVRLVKGAYWDAEIKRAQVDGLEDFPVYTRKVHTDVSYIACARKLLAATDAVFPQFATHNALTLATIYHLAGEDFKTGKFEFQCLHGMGEPLYDEVVGPSKLGRPARIYAPVGTHETLLAYLVRRLLENGANSSFVNRIGDESVSVDELVADPVEVVRSMAVVGARHDQIALPESLYGARRNSTGFDLSNEVTLDALSKTLAETASREWVAEPQIAGKKVKGTSRPVLNPGDRDDIVGTVTEIDAADVARAMAIAEKATASWSAFAPVTRAAFLERAADIMQRDMPQLLGLVMREAGKSMPNAIAEVREAIDFLRYYAEQTRRTLGVGHKPLGPVVCISPWNFPLAIFTGQIAAALVAGNPVLAKPAEETPLIAAQGVRILHEAGIPTDALQLLPGDGRIGAALVAAPETCGVMFTGSTEVARLIQAQLATRLLPNGKPIPLIAETGGQNAMIVDSSALAEQVVFDVIASAFDSAGQRCSALRVLCLQDDVADRILTMLKGALKELSIGRTDKLNVDIGPVITDEAKGIIEKHIDAMRGLGRKVEQLPLGAETDQGTFVAPTIIEIESLSDLKREVFGPVLHVVRYKRDDMEHLIDDINATGYGLTFGLHTRLDETIANVAGRIRVGNIYINRNVIGAVVGVQPFGGRGLSGTGPKAGGPLYLGRLVDNAPIPPRHSSVHTDAALKDFAKWLGNRGENDLAQAARETGSASALGLEIEFSGPVGERNLYALHPRGRILLVPQTEIGLYRQLTAVLATGNMAVIDAACALQERLKDLPANVALRIHWSKDWATDAPFAGALIEGDSARILEVNQKIAALPGPLVLTQAASSTELAQDDAYCLNWLLEEVSTSINTTAAGGNASLMAIG</sequence>
<keyword evidence="10 18" id="KW-0642">Proline metabolism</keyword>
<evidence type="ECO:0000256" key="2">
    <source>
        <dbReference type="ARBA" id="ARBA00004739"/>
    </source>
</evidence>
<comment type="function">
    <text evidence="18">Oxidizes proline to glutamate for use as a carbon and nitrogen source.</text>
</comment>
<evidence type="ECO:0000256" key="5">
    <source>
        <dbReference type="ARBA" id="ARBA00022630"/>
    </source>
</evidence>
<dbReference type="PIRSF" id="PIRSF000197">
    <property type="entry name" value="Bifunct_PutA"/>
    <property type="match status" value="1"/>
</dbReference>
<dbReference type="InterPro" id="IPR029041">
    <property type="entry name" value="FAD-linked_oxidoreductase-like"/>
</dbReference>
<keyword evidence="9 18" id="KW-0520">NAD</keyword>
<dbReference type="GO" id="GO:0009898">
    <property type="term" value="C:cytoplasmic side of plasma membrane"/>
    <property type="evidence" value="ECO:0007669"/>
    <property type="project" value="TreeGrafter"/>
</dbReference>
<comment type="cofactor">
    <cofactor evidence="1 18">
        <name>FAD</name>
        <dbReference type="ChEBI" id="CHEBI:57692"/>
    </cofactor>
</comment>
<evidence type="ECO:0000256" key="4">
    <source>
        <dbReference type="ARBA" id="ARBA00022491"/>
    </source>
</evidence>
<dbReference type="FunFam" id="3.20.20.220:FF:000004">
    <property type="entry name" value="Bifunctional protein PutA"/>
    <property type="match status" value="1"/>
</dbReference>
<keyword evidence="6 18" id="KW-0274">FAD</keyword>
<keyword evidence="25" id="KW-1185">Reference proteome</keyword>
<comment type="similarity">
    <text evidence="17 18">In the C-terminal section; belongs to the aldehyde dehydrogenase family.</text>
</comment>
<dbReference type="InterPro" id="IPR002872">
    <property type="entry name" value="Proline_DH_dom"/>
</dbReference>
<dbReference type="EC" id="1.2.1.88" evidence="18"/>
<dbReference type="GO" id="GO:0010133">
    <property type="term" value="P:L-proline catabolic process to L-glutamate"/>
    <property type="evidence" value="ECO:0007669"/>
    <property type="project" value="UniProtKB-UniRule"/>
</dbReference>
<evidence type="ECO:0000256" key="3">
    <source>
        <dbReference type="ARBA" id="ARBA00004786"/>
    </source>
</evidence>
<dbReference type="Pfam" id="PF14850">
    <property type="entry name" value="Pro_dh-DNA_bdg"/>
    <property type="match status" value="1"/>
</dbReference>
<evidence type="ECO:0000313" key="25">
    <source>
        <dbReference type="Proteomes" id="UP000555546"/>
    </source>
</evidence>
<dbReference type="EMBL" id="JACIJG010000002">
    <property type="protein sequence ID" value="MBB5700844.1"/>
    <property type="molecule type" value="Genomic_DNA"/>
</dbReference>
<evidence type="ECO:0000256" key="18">
    <source>
        <dbReference type="PIRNR" id="PIRNR000197"/>
    </source>
</evidence>
<dbReference type="NCBIfam" id="TIGR01238">
    <property type="entry name" value="D1pyr5carbox3"/>
    <property type="match status" value="1"/>
</dbReference>
<dbReference type="InterPro" id="IPR024089">
    <property type="entry name" value="PRODH_PutA_dom_I/II"/>
</dbReference>
<dbReference type="InterPro" id="IPR025703">
    <property type="entry name" value="Bifunct_PutA"/>
</dbReference>
<keyword evidence="7 18" id="KW-0560">Oxidoreductase</keyword>
<dbReference type="GO" id="GO:0003677">
    <property type="term" value="F:DNA binding"/>
    <property type="evidence" value="ECO:0007669"/>
    <property type="project" value="UniProtKB-KW"/>
</dbReference>
<dbReference type="SUPFAM" id="SSF81935">
    <property type="entry name" value="N-terminal domain of bifunctional PutA protein"/>
    <property type="match status" value="1"/>
</dbReference>
<comment type="catalytic activity">
    <reaction evidence="14 18">
        <text>L-glutamate 5-semialdehyde + NAD(+) + H2O = L-glutamate + NADH + 2 H(+)</text>
        <dbReference type="Rhea" id="RHEA:30235"/>
        <dbReference type="ChEBI" id="CHEBI:15377"/>
        <dbReference type="ChEBI" id="CHEBI:15378"/>
        <dbReference type="ChEBI" id="CHEBI:29985"/>
        <dbReference type="ChEBI" id="CHEBI:57540"/>
        <dbReference type="ChEBI" id="CHEBI:57945"/>
        <dbReference type="ChEBI" id="CHEBI:58066"/>
        <dbReference type="EC" id="1.2.1.88"/>
    </reaction>
</comment>
<dbReference type="InterPro" id="IPR041349">
    <property type="entry name" value="PRODH"/>
</dbReference>
<dbReference type="NCBIfam" id="NF008772">
    <property type="entry name" value="PRK11809.1"/>
    <property type="match status" value="1"/>
</dbReference>
<accession>A0A7W9EK22</accession>
<dbReference type="GO" id="GO:0004657">
    <property type="term" value="F:proline dehydrogenase activity"/>
    <property type="evidence" value="ECO:0007669"/>
    <property type="project" value="UniProtKB-UniRule"/>
</dbReference>
<evidence type="ECO:0000256" key="9">
    <source>
        <dbReference type="ARBA" id="ARBA00023027"/>
    </source>
</evidence>
<evidence type="ECO:0000259" key="23">
    <source>
        <dbReference type="Pfam" id="PF18327"/>
    </source>
</evidence>
<proteinExistence type="inferred from homology"/>
<feature type="domain" description="Proline utilization A proline dehydrogenase N-terminal" evidence="23">
    <location>
        <begin position="24"/>
        <end position="71"/>
    </location>
</feature>
<feature type="domain" description="Proline dehydrogenase" evidence="21">
    <location>
        <begin position="199"/>
        <end position="497"/>
    </location>
</feature>
<evidence type="ECO:0000256" key="11">
    <source>
        <dbReference type="ARBA" id="ARBA00023125"/>
    </source>
</evidence>
<keyword evidence="5 18" id="KW-0285">Flavoprotein</keyword>
<dbReference type="InterPro" id="IPR016163">
    <property type="entry name" value="Ald_DH_C"/>
</dbReference>
<evidence type="ECO:0000256" key="8">
    <source>
        <dbReference type="ARBA" id="ARBA00023015"/>
    </source>
</evidence>
<evidence type="ECO:0000259" key="22">
    <source>
        <dbReference type="Pfam" id="PF14850"/>
    </source>
</evidence>
<dbReference type="Gene3D" id="1.20.5.460">
    <property type="entry name" value="Single helix bin"/>
    <property type="match status" value="1"/>
</dbReference>
<dbReference type="EC" id="1.5.5.2" evidence="18"/>
<name>A0A7W9EK22_9HYPH</name>
<evidence type="ECO:0000256" key="15">
    <source>
        <dbReference type="ARBA" id="ARBA00048779"/>
    </source>
</evidence>
<dbReference type="Gene3D" id="1.20.5.550">
    <property type="entry name" value="Single Helix bin"/>
    <property type="match status" value="1"/>
</dbReference>
<dbReference type="PANTHER" id="PTHR42862">
    <property type="entry name" value="DELTA-1-PYRROLINE-5-CARBOXYLATE DEHYDROGENASE 1, ISOFORM A-RELATED"/>
    <property type="match status" value="1"/>
</dbReference>
<dbReference type="InterPro" id="IPR016160">
    <property type="entry name" value="Ald_DH_CS_CYS"/>
</dbReference>
<keyword evidence="12 18" id="KW-0804">Transcription</keyword>
<comment type="pathway">
    <text evidence="2 18">Amino-acid degradation; L-proline degradation into L-glutamate; L-glutamate from L-proline: step 1/2.</text>
</comment>
<comment type="pathway">
    <text evidence="3 18">Amino-acid degradation; L-proline degradation into L-glutamate; L-glutamate from L-proline: step 2/2.</text>
</comment>
<dbReference type="Pfam" id="PF18327">
    <property type="entry name" value="PRODH"/>
    <property type="match status" value="1"/>
</dbReference>
<evidence type="ECO:0000256" key="10">
    <source>
        <dbReference type="ARBA" id="ARBA00023062"/>
    </source>
</evidence>
<protein>
    <recommendedName>
        <fullName evidence="18">Bifunctional protein PutA</fullName>
    </recommendedName>
    <domain>
        <recommendedName>
            <fullName evidence="18">Proline dehydrogenase</fullName>
            <ecNumber evidence="18">1.5.5.2</ecNumber>
        </recommendedName>
        <alternativeName>
            <fullName evidence="18">Proline oxidase</fullName>
        </alternativeName>
    </domain>
    <domain>
        <recommendedName>
            <fullName evidence="18">Delta-1-pyrroline-5-carboxylate dehydrogenase</fullName>
            <shortName evidence="18">P5C dehydrogenase</shortName>
            <ecNumber evidence="18">1.2.1.88</ecNumber>
        </recommendedName>
        <alternativeName>
            <fullName evidence="18">L-glutamate gamma-semialdehyde dehydrogenase</fullName>
        </alternativeName>
    </domain>
</protein>
<evidence type="ECO:0000256" key="12">
    <source>
        <dbReference type="ARBA" id="ARBA00023163"/>
    </source>
</evidence>
<keyword evidence="13" id="KW-0511">Multifunctional enzyme</keyword>
<dbReference type="SUPFAM" id="SSF51730">
    <property type="entry name" value="FAD-linked oxidoreductase"/>
    <property type="match status" value="1"/>
</dbReference>
<dbReference type="FunFam" id="1.20.5.460:FF:000001">
    <property type="entry name" value="Bifunctional protein PutA"/>
    <property type="match status" value="1"/>
</dbReference>
<organism evidence="24 25">
    <name type="scientific">Brucella daejeonensis</name>
    <dbReference type="NCBI Taxonomy" id="659015"/>
    <lineage>
        <taxon>Bacteria</taxon>
        <taxon>Pseudomonadati</taxon>
        <taxon>Pseudomonadota</taxon>
        <taxon>Alphaproteobacteria</taxon>
        <taxon>Hyphomicrobiales</taxon>
        <taxon>Brucellaceae</taxon>
        <taxon>Brucella/Ochrobactrum group</taxon>
        <taxon>Brucella</taxon>
    </lineage>
</organism>
<feature type="active site" evidence="19">
    <location>
        <position position="838"/>
    </location>
</feature>
<dbReference type="Gene3D" id="3.20.20.220">
    <property type="match status" value="1"/>
</dbReference>
<evidence type="ECO:0000256" key="7">
    <source>
        <dbReference type="ARBA" id="ARBA00023002"/>
    </source>
</evidence>
<comment type="caution">
    <text evidence="24">The sequence shown here is derived from an EMBL/GenBank/DDBJ whole genome shotgun (WGS) entry which is preliminary data.</text>
</comment>
<feature type="active site" evidence="19">
    <location>
        <position position="804"/>
    </location>
</feature>
<dbReference type="InterPro" id="IPR016161">
    <property type="entry name" value="Ald_DH/histidinol_DH"/>
</dbReference>
<dbReference type="InterPro" id="IPR015590">
    <property type="entry name" value="Aldehyde_DH_dom"/>
</dbReference>
<dbReference type="InterPro" id="IPR050485">
    <property type="entry name" value="Proline_metab_enzyme"/>
</dbReference>
<comment type="similarity">
    <text evidence="16 18">In the N-terminal section; belongs to the proline dehydrogenase family.</text>
</comment>
<evidence type="ECO:0000313" key="24">
    <source>
        <dbReference type="EMBL" id="MBB5700844.1"/>
    </source>
</evidence>
<gene>
    <name evidence="24" type="ORF">FHS76_000687</name>
</gene>
<keyword evidence="8 18" id="KW-0805">Transcription regulation</keyword>
<dbReference type="InterPro" id="IPR024082">
    <property type="entry name" value="PRODH_PutA_dom_II"/>
</dbReference>
<dbReference type="Gene3D" id="3.40.309.10">
    <property type="entry name" value="Aldehyde Dehydrogenase, Chain A, domain 2"/>
    <property type="match status" value="1"/>
</dbReference>
<dbReference type="UniPathway" id="UPA00261">
    <property type="reaction ID" value="UER00373"/>
</dbReference>
<dbReference type="Gene3D" id="3.40.605.10">
    <property type="entry name" value="Aldehyde Dehydrogenase, Chain A, domain 1"/>
    <property type="match status" value="1"/>
</dbReference>
<evidence type="ECO:0000256" key="16">
    <source>
        <dbReference type="ARBA" id="ARBA00060889"/>
    </source>
</evidence>
<dbReference type="SUPFAM" id="SSF53720">
    <property type="entry name" value="ALDH-like"/>
    <property type="match status" value="1"/>
</dbReference>
<keyword evidence="4 18" id="KW-0678">Repressor</keyword>
<evidence type="ECO:0000256" key="19">
    <source>
        <dbReference type="PIRSR" id="PIRSR000197-1"/>
    </source>
</evidence>
<dbReference type="InterPro" id="IPR005933">
    <property type="entry name" value="PutA_C"/>
</dbReference>
<reference evidence="24 25" key="1">
    <citation type="submission" date="2020-08" db="EMBL/GenBank/DDBJ databases">
        <title>Genomic Encyclopedia of Type Strains, Phase IV (KMG-IV): sequencing the most valuable type-strain genomes for metagenomic binning, comparative biology and taxonomic classification.</title>
        <authorList>
            <person name="Goeker M."/>
        </authorList>
    </citation>
    <scope>NUCLEOTIDE SEQUENCE [LARGE SCALE GENOMIC DNA]</scope>
    <source>
        <strain evidence="24 25">DSM 26944</strain>
    </source>
</reference>
<dbReference type="InterPro" id="IPR016162">
    <property type="entry name" value="Ald_DH_N"/>
</dbReference>
<dbReference type="Pfam" id="PF00171">
    <property type="entry name" value="Aldedh"/>
    <property type="match status" value="1"/>
</dbReference>
<evidence type="ECO:0000256" key="1">
    <source>
        <dbReference type="ARBA" id="ARBA00001974"/>
    </source>
</evidence>
<dbReference type="AlphaFoldDB" id="A0A7W9EK22"/>
<evidence type="ECO:0000256" key="17">
    <source>
        <dbReference type="ARBA" id="ARBA00060911"/>
    </source>
</evidence>